<dbReference type="InterPro" id="IPR037066">
    <property type="entry name" value="Plug_dom_sf"/>
</dbReference>
<dbReference type="NCBIfam" id="TIGR04056">
    <property type="entry name" value="OMP_RagA_SusC"/>
    <property type="match status" value="1"/>
</dbReference>
<dbReference type="InterPro" id="IPR023996">
    <property type="entry name" value="TonB-dep_OMP_SusC/RagA"/>
</dbReference>
<dbReference type="Gene3D" id="2.170.130.10">
    <property type="entry name" value="TonB-dependent receptor, plug domain"/>
    <property type="match status" value="1"/>
</dbReference>
<evidence type="ECO:0000256" key="4">
    <source>
        <dbReference type="ARBA" id="ARBA00022692"/>
    </source>
</evidence>
<evidence type="ECO:0000256" key="6">
    <source>
        <dbReference type="ARBA" id="ARBA00023237"/>
    </source>
</evidence>
<evidence type="ECO:0000256" key="3">
    <source>
        <dbReference type="ARBA" id="ARBA00022452"/>
    </source>
</evidence>
<keyword evidence="3 7" id="KW-1134">Transmembrane beta strand</keyword>
<dbReference type="Gene3D" id="2.40.170.20">
    <property type="entry name" value="TonB-dependent receptor, beta-barrel domain"/>
    <property type="match status" value="1"/>
</dbReference>
<dbReference type="Gene3D" id="2.60.40.1120">
    <property type="entry name" value="Carboxypeptidase-like, regulatory domain"/>
    <property type="match status" value="1"/>
</dbReference>
<sequence>MSNQLKALEKAFGVTFVYSPELIGANQATVIPASKEYVLSDALKALFEPLGIGYEVYDHNIVLNRAAKNKAPTRQQRTITGKVTDSDNHPLVGVSIQEVDGQGRTSTDDKGEFSLALQPGNSQIQCSYVGYITREISVEDTYMTIVMVPSIADLEEVVVVGYSSQKKENITGSVAIISSDELTDVASPNVSNMLQGKVAGLDVSAGTGQPGQLPTIRIRGVSSIRSSRDPIWVVDGVIQHDTPRLNPQDVESISVLKDASSAALYGSRGANGVVVVTTRRAKGDGQTTISFSSKTGASDFNTGGFKVMDGPELYDFWSTFGNQSGIPSWYNEDLLQTNTDWQKLGTQTGIIQDYNLSLNGNSGKTSVFTGFNYFKESGSVKGMTFERFAGRLNLDYKISDKLTVSPKLSMTYSTTDDREHSLYDMFTYLPWDKPYDESGSPINAQAPGSGWRGRDLTNYLYDLQWNYSKENVFNIMANLDASYEILPSLTFKTTNNITYYVADGMDYVDPRSIAGLSDQGRLENANAYRTTRFTNQMLTYKKSFDEHMIDALVAYEYNDYAYKNNVGIGKGIVPGITVPDGASEPLSLEGTTNDYAFQSVLMNVNYSYADRYIMQASFRRDGSSRFGTNTKYGNFFSVSGAWNIHKESFFNVEAIDFLRIKAAYGGVGNTPETLYPQYELFSVNEQYNGDPTAFPSQLGNRDLTWEKTYSANIGVETSLYNRVQLTLEAYNRQTSGLLHFVPLPYISGYDGYWDNIGSVRNRGIELTVDADVIQSADFQWNLGFNIGFNRNKITELYGGSRQIDDKQVYEEGYDINTWFLRKWAGVNPEDGTPQWEIENAQTGETSITGNYAAATLQHAGTSTPDYFGGLNTTFKYKNIHLSANFAFTQGLLVYNSGRELFDSDGAYATYNQMKLRDGWSRWSPENPNATHPRAFYGGNNRSNGVSSRYLEDGSYIRLRNLNLGYSFRGGWLDKVRIKNLNTSISVDNLFTITDYSGLDPEAAAIGSTTSPYPLPRRIMFGLDFQF</sequence>
<accession>A0ABR7XX05</accession>
<evidence type="ECO:0000256" key="5">
    <source>
        <dbReference type="ARBA" id="ARBA00023136"/>
    </source>
</evidence>
<keyword evidence="2 7" id="KW-0813">Transport</keyword>
<dbReference type="NCBIfam" id="TIGR04057">
    <property type="entry name" value="SusC_RagA_signa"/>
    <property type="match status" value="1"/>
</dbReference>
<dbReference type="PROSITE" id="PS52016">
    <property type="entry name" value="TONB_DEPENDENT_REC_3"/>
    <property type="match status" value="1"/>
</dbReference>
<evidence type="ECO:0000313" key="9">
    <source>
        <dbReference type="EMBL" id="MBD1423590.1"/>
    </source>
</evidence>
<keyword evidence="6 7" id="KW-0998">Cell outer membrane</keyword>
<feature type="domain" description="TonB-dependent receptor plug" evidence="8">
    <location>
        <begin position="167"/>
        <end position="273"/>
    </location>
</feature>
<name>A0ABR7XX05_9SPHI</name>
<evidence type="ECO:0000259" key="8">
    <source>
        <dbReference type="Pfam" id="PF07715"/>
    </source>
</evidence>
<dbReference type="InterPro" id="IPR036942">
    <property type="entry name" value="Beta-barrel_TonB_sf"/>
</dbReference>
<dbReference type="Pfam" id="PF13715">
    <property type="entry name" value="CarbopepD_reg_2"/>
    <property type="match status" value="1"/>
</dbReference>
<dbReference type="Pfam" id="PF07715">
    <property type="entry name" value="Plug"/>
    <property type="match status" value="1"/>
</dbReference>
<comment type="subcellular location">
    <subcellularLocation>
        <location evidence="1 7">Cell outer membrane</location>
        <topology evidence="1 7">Multi-pass membrane protein</topology>
    </subcellularLocation>
</comment>
<dbReference type="EMBL" id="JACNYL010000005">
    <property type="protein sequence ID" value="MBD1423590.1"/>
    <property type="molecule type" value="Genomic_DNA"/>
</dbReference>
<dbReference type="InterPro" id="IPR008969">
    <property type="entry name" value="CarboxyPept-like_regulatory"/>
</dbReference>
<evidence type="ECO:0000256" key="2">
    <source>
        <dbReference type="ARBA" id="ARBA00022448"/>
    </source>
</evidence>
<dbReference type="SUPFAM" id="SSF56935">
    <property type="entry name" value="Porins"/>
    <property type="match status" value="1"/>
</dbReference>
<dbReference type="InterPro" id="IPR039426">
    <property type="entry name" value="TonB-dep_rcpt-like"/>
</dbReference>
<dbReference type="InterPro" id="IPR023997">
    <property type="entry name" value="TonB-dep_OMP_SusC/RagA_CS"/>
</dbReference>
<dbReference type="Proteomes" id="UP000651112">
    <property type="component" value="Unassembled WGS sequence"/>
</dbReference>
<protein>
    <submittedName>
        <fullName evidence="9">TonB-dependent receptor</fullName>
    </submittedName>
</protein>
<proteinExistence type="inferred from homology"/>
<evidence type="ECO:0000256" key="1">
    <source>
        <dbReference type="ARBA" id="ARBA00004571"/>
    </source>
</evidence>
<keyword evidence="10" id="KW-1185">Reference proteome</keyword>
<keyword evidence="5 7" id="KW-0472">Membrane</keyword>
<dbReference type="SUPFAM" id="SSF49464">
    <property type="entry name" value="Carboxypeptidase regulatory domain-like"/>
    <property type="match status" value="1"/>
</dbReference>
<gene>
    <name evidence="9" type="ORF">H8B21_18675</name>
</gene>
<dbReference type="InterPro" id="IPR012910">
    <property type="entry name" value="Plug_dom"/>
</dbReference>
<evidence type="ECO:0000256" key="7">
    <source>
        <dbReference type="PROSITE-ProRule" id="PRU01360"/>
    </source>
</evidence>
<comment type="similarity">
    <text evidence="7">Belongs to the TonB-dependent receptor family.</text>
</comment>
<organism evidence="9 10">
    <name type="scientific">Sphingobacterium chuzhouense</name>
    <dbReference type="NCBI Taxonomy" id="1742264"/>
    <lineage>
        <taxon>Bacteria</taxon>
        <taxon>Pseudomonadati</taxon>
        <taxon>Bacteroidota</taxon>
        <taxon>Sphingobacteriia</taxon>
        <taxon>Sphingobacteriales</taxon>
        <taxon>Sphingobacteriaceae</taxon>
        <taxon>Sphingobacterium</taxon>
    </lineage>
</organism>
<reference evidence="9 10" key="1">
    <citation type="submission" date="2020-08" db="EMBL/GenBank/DDBJ databases">
        <title>Sphingobacterium sp. DN00404 isolated from aquaculture water.</title>
        <authorList>
            <person name="Zhang M."/>
        </authorList>
    </citation>
    <scope>NUCLEOTIDE SEQUENCE [LARGE SCALE GENOMIC DNA]</scope>
    <source>
        <strain evidence="9 10">KCTC 42746</strain>
    </source>
</reference>
<keyword evidence="9" id="KW-0675">Receptor</keyword>
<comment type="caution">
    <text evidence="9">The sequence shown here is derived from an EMBL/GenBank/DDBJ whole genome shotgun (WGS) entry which is preliminary data.</text>
</comment>
<keyword evidence="4 7" id="KW-0812">Transmembrane</keyword>
<evidence type="ECO:0000313" key="10">
    <source>
        <dbReference type="Proteomes" id="UP000651112"/>
    </source>
</evidence>